<comment type="caution">
    <text evidence="2">The sequence shown here is derived from an EMBL/GenBank/DDBJ whole genome shotgun (WGS) entry which is preliminary data.</text>
</comment>
<dbReference type="Proteomes" id="UP000541444">
    <property type="component" value="Unassembled WGS sequence"/>
</dbReference>
<feature type="compositionally biased region" description="Basic residues" evidence="1">
    <location>
        <begin position="117"/>
        <end position="137"/>
    </location>
</feature>
<keyword evidence="3" id="KW-1185">Reference proteome</keyword>
<sequence length="349" mass="39079">MIKISSTDSPGRNQIEAPAIGAIPIIGAPTVGAPTVVAPAVSVPVIGSSSSATEIGAVVVRWETILYHLEILHSLGQYQFFTPEKTVKHKRGDNEKEDGKRKKAEPRTWQQKYQKIEKKKKGKGKWQKKSNANKKNKKAEEADVPLKKRFKQVAPGGGLEVVKYLMINDDVEVNLEAISSEYETMVVAEVAKIDIVFFNQEEVVGEAYQASTDEITVISVKEQTLEVEKTEDEASQASTDQTIVVYVEEQTIEVAQIDVSKESKEEVEQNKEEVVEGKCNTPAERLVLLELEVDVVLKKRHAVTDDEINEIAFIMAYQMNQLHVHLDELLLKVLLESFIQRPISQDKKN</sequence>
<dbReference type="EMBL" id="JACGCM010002776">
    <property type="protein sequence ID" value="KAF6135819.1"/>
    <property type="molecule type" value="Genomic_DNA"/>
</dbReference>
<dbReference type="AlphaFoldDB" id="A0A7J7KZN7"/>
<organism evidence="2 3">
    <name type="scientific">Kingdonia uniflora</name>
    <dbReference type="NCBI Taxonomy" id="39325"/>
    <lineage>
        <taxon>Eukaryota</taxon>
        <taxon>Viridiplantae</taxon>
        <taxon>Streptophyta</taxon>
        <taxon>Embryophyta</taxon>
        <taxon>Tracheophyta</taxon>
        <taxon>Spermatophyta</taxon>
        <taxon>Magnoliopsida</taxon>
        <taxon>Ranunculales</taxon>
        <taxon>Circaeasteraceae</taxon>
        <taxon>Kingdonia</taxon>
    </lineage>
</organism>
<name>A0A7J7KZN7_9MAGN</name>
<protein>
    <submittedName>
        <fullName evidence="2">Uncharacterized protein</fullName>
    </submittedName>
</protein>
<reference evidence="2 3" key="1">
    <citation type="journal article" date="2020" name="IScience">
        <title>Genome Sequencing of the Endangered Kingdonia uniflora (Circaeasteraceae, Ranunculales) Reveals Potential Mechanisms of Evolutionary Specialization.</title>
        <authorList>
            <person name="Sun Y."/>
            <person name="Deng T."/>
            <person name="Zhang A."/>
            <person name="Moore M.J."/>
            <person name="Landis J.B."/>
            <person name="Lin N."/>
            <person name="Zhang H."/>
            <person name="Zhang X."/>
            <person name="Huang J."/>
            <person name="Zhang X."/>
            <person name="Sun H."/>
            <person name="Wang H."/>
        </authorList>
    </citation>
    <scope>NUCLEOTIDE SEQUENCE [LARGE SCALE GENOMIC DNA]</scope>
    <source>
        <strain evidence="2">TB1705</strain>
        <tissue evidence="2">Leaf</tissue>
    </source>
</reference>
<accession>A0A7J7KZN7</accession>
<evidence type="ECO:0000256" key="1">
    <source>
        <dbReference type="SAM" id="MobiDB-lite"/>
    </source>
</evidence>
<feature type="region of interest" description="Disordered" evidence="1">
    <location>
        <begin position="88"/>
        <end position="141"/>
    </location>
</feature>
<proteinExistence type="predicted"/>
<evidence type="ECO:0000313" key="2">
    <source>
        <dbReference type="EMBL" id="KAF6135819.1"/>
    </source>
</evidence>
<evidence type="ECO:0000313" key="3">
    <source>
        <dbReference type="Proteomes" id="UP000541444"/>
    </source>
</evidence>
<gene>
    <name evidence="2" type="ORF">GIB67_028138</name>
</gene>